<accession>C3ZI33</accession>
<feature type="transmembrane region" description="Helical" evidence="1">
    <location>
        <begin position="50"/>
        <end position="70"/>
    </location>
</feature>
<evidence type="ECO:0000256" key="2">
    <source>
        <dbReference type="SAM" id="SignalP"/>
    </source>
</evidence>
<protein>
    <submittedName>
        <fullName evidence="3">Uncharacterized protein</fullName>
    </submittedName>
</protein>
<evidence type="ECO:0000313" key="3">
    <source>
        <dbReference type="EMBL" id="EEN47775.1"/>
    </source>
</evidence>
<proteinExistence type="predicted"/>
<keyword evidence="2" id="KW-0732">Signal</keyword>
<feature type="chain" id="PRO_5002936819" evidence="2">
    <location>
        <begin position="23"/>
        <end position="151"/>
    </location>
</feature>
<keyword evidence="1" id="KW-0812">Transmembrane</keyword>
<sequence length="151" mass="16877">MASLARLLCFTLLSAIATYVEGQDISPVGTTLDPEVAAKIANSLPSMNNLYVALIATGSFLVLAVTVILINHFRFESPFKHWERDSELEDYLAHFMSPPRTMDSPILSRSYIMEFSQKFDPDPRSRSGVDNPGFVERPDVRTVRPALETEV</sequence>
<dbReference type="InParanoid" id="C3ZI33"/>
<feature type="signal peptide" evidence="2">
    <location>
        <begin position="1"/>
        <end position="22"/>
    </location>
</feature>
<organism>
    <name type="scientific">Branchiostoma floridae</name>
    <name type="common">Florida lancelet</name>
    <name type="synonym">Amphioxus</name>
    <dbReference type="NCBI Taxonomy" id="7739"/>
    <lineage>
        <taxon>Eukaryota</taxon>
        <taxon>Metazoa</taxon>
        <taxon>Chordata</taxon>
        <taxon>Cephalochordata</taxon>
        <taxon>Leptocardii</taxon>
        <taxon>Amphioxiformes</taxon>
        <taxon>Branchiostomatidae</taxon>
        <taxon>Branchiostoma</taxon>
    </lineage>
</organism>
<keyword evidence="1" id="KW-0472">Membrane</keyword>
<reference evidence="3" key="1">
    <citation type="journal article" date="2008" name="Nature">
        <title>The amphioxus genome and the evolution of the chordate karyotype.</title>
        <authorList>
            <consortium name="US DOE Joint Genome Institute (JGI-PGF)"/>
            <person name="Putnam N.H."/>
            <person name="Butts T."/>
            <person name="Ferrier D.E.K."/>
            <person name="Furlong R.F."/>
            <person name="Hellsten U."/>
            <person name="Kawashima T."/>
            <person name="Robinson-Rechavi M."/>
            <person name="Shoguchi E."/>
            <person name="Terry A."/>
            <person name="Yu J.-K."/>
            <person name="Benito-Gutierrez E.L."/>
            <person name="Dubchak I."/>
            <person name="Garcia-Fernandez J."/>
            <person name="Gibson-Brown J.J."/>
            <person name="Grigoriev I.V."/>
            <person name="Horton A.C."/>
            <person name="de Jong P.J."/>
            <person name="Jurka J."/>
            <person name="Kapitonov V.V."/>
            <person name="Kohara Y."/>
            <person name="Kuroki Y."/>
            <person name="Lindquist E."/>
            <person name="Lucas S."/>
            <person name="Osoegawa K."/>
            <person name="Pennacchio L.A."/>
            <person name="Salamov A.A."/>
            <person name="Satou Y."/>
            <person name="Sauka-Spengler T."/>
            <person name="Schmutz J."/>
            <person name="Shin-I T."/>
            <person name="Toyoda A."/>
            <person name="Bronner-Fraser M."/>
            <person name="Fujiyama A."/>
            <person name="Holland L.Z."/>
            <person name="Holland P.W.H."/>
            <person name="Satoh N."/>
            <person name="Rokhsar D.S."/>
        </authorList>
    </citation>
    <scope>NUCLEOTIDE SEQUENCE [LARGE SCALE GENOMIC DNA]</scope>
    <source>
        <strain evidence="3">S238N-H82</strain>
        <tissue evidence="3">Testes</tissue>
    </source>
</reference>
<name>C3ZI33_BRAFL</name>
<keyword evidence="1" id="KW-1133">Transmembrane helix</keyword>
<dbReference type="EMBL" id="GG666626">
    <property type="protein sequence ID" value="EEN47775.1"/>
    <property type="molecule type" value="Genomic_DNA"/>
</dbReference>
<evidence type="ECO:0000256" key="1">
    <source>
        <dbReference type="SAM" id="Phobius"/>
    </source>
</evidence>
<gene>
    <name evidence="3" type="ORF">BRAFLDRAFT_83538</name>
</gene>
<dbReference type="AlphaFoldDB" id="C3ZI33"/>